<evidence type="ECO:0000313" key="6">
    <source>
        <dbReference type="Proteomes" id="UP000836841"/>
    </source>
</evidence>
<feature type="region of interest" description="Disordered" evidence="4">
    <location>
        <begin position="58"/>
        <end position="88"/>
    </location>
</feature>
<proteinExistence type="predicted"/>
<dbReference type="Proteomes" id="UP000836841">
    <property type="component" value="Chromosome 6"/>
</dbReference>
<keyword evidence="1" id="KW-0677">Repeat</keyword>
<dbReference type="Gene3D" id="1.25.40.10">
    <property type="entry name" value="Tetratricopeptide repeat domain"/>
    <property type="match status" value="2"/>
</dbReference>
<name>A0AAU9SSB0_THLAR</name>
<dbReference type="InterPro" id="IPR019734">
    <property type="entry name" value="TPR_rpt"/>
</dbReference>
<keyword evidence="6" id="KW-1185">Reference proteome</keyword>
<dbReference type="PROSITE" id="PS50005">
    <property type="entry name" value="TPR"/>
    <property type="match status" value="1"/>
</dbReference>
<dbReference type="SUPFAM" id="SSF48452">
    <property type="entry name" value="TPR-like"/>
    <property type="match status" value="1"/>
</dbReference>
<evidence type="ECO:0008006" key="7">
    <source>
        <dbReference type="Google" id="ProtNLM"/>
    </source>
</evidence>
<evidence type="ECO:0000256" key="2">
    <source>
        <dbReference type="ARBA" id="ARBA00022803"/>
    </source>
</evidence>
<sequence length="566" mass="63218">MVSSTSLLPSTTLLTNWANQLTSQSRTSSRDSTWQCVCFRSQKRKPKLYLIPARHFSSTPLDSASSSETASTKLKTRATSGVSEVQRSTHSNNVNAMKEFEMELQELFNEVKAMVKTGKERDAMDLLRANYVAVREEIDSGLKGVEQAAVLDIIALGYMAVGDLKPVPALLDMINKIVDKLKDSEPLLDSVLMHVGSMYSALGMFENAVLAHQRAVSILENRYGECNTLLVTPLLGLAKSFGSYGKATKATGVYERAVAILERNRGSESEDLVVPLFSLGKLLLKEGKADEAEIPFTRILNIYKKTYGEKDGRVGMAMCSLANAKCTKGDADEAVDLYKNALQIIKDSNYMAIDNAILENMRIDLAELLHFVGRGNEGRELLEECILINERYRGKNHPSMATHLINLAASYSRSKNYVEAERLLRTCLEIMEKSVGSEDQSITFPMLNLAVTLSQLNRDEEAEETALKVLRIRESAFGKDSLPVGEALDCLVSIQARLGRDDGEVLGLLKRVLMIQEKEFGSSAEELIITLQKIMHFLEKLEMKDEKFKFRRRLALLRERYKESTL</sequence>
<dbReference type="GO" id="GO:0009658">
    <property type="term" value="P:chloroplast organization"/>
    <property type="evidence" value="ECO:0007669"/>
    <property type="project" value="TreeGrafter"/>
</dbReference>
<dbReference type="PANTHER" id="PTHR45641:SF19">
    <property type="entry name" value="NEPHROCYSTIN-3"/>
    <property type="match status" value="1"/>
</dbReference>
<organism evidence="5 6">
    <name type="scientific">Thlaspi arvense</name>
    <name type="common">Field penny-cress</name>
    <dbReference type="NCBI Taxonomy" id="13288"/>
    <lineage>
        <taxon>Eukaryota</taxon>
        <taxon>Viridiplantae</taxon>
        <taxon>Streptophyta</taxon>
        <taxon>Embryophyta</taxon>
        <taxon>Tracheophyta</taxon>
        <taxon>Spermatophyta</taxon>
        <taxon>Magnoliopsida</taxon>
        <taxon>eudicotyledons</taxon>
        <taxon>Gunneridae</taxon>
        <taxon>Pentapetalae</taxon>
        <taxon>rosids</taxon>
        <taxon>malvids</taxon>
        <taxon>Brassicales</taxon>
        <taxon>Brassicaceae</taxon>
        <taxon>Thlaspideae</taxon>
        <taxon>Thlaspi</taxon>
    </lineage>
</organism>
<evidence type="ECO:0000256" key="3">
    <source>
        <dbReference type="PROSITE-ProRule" id="PRU00339"/>
    </source>
</evidence>
<dbReference type="SMART" id="SM00028">
    <property type="entry name" value="TPR"/>
    <property type="match status" value="6"/>
</dbReference>
<protein>
    <recommendedName>
        <fullName evidence="7">Nephrocystin-3</fullName>
    </recommendedName>
</protein>
<dbReference type="Pfam" id="PF13424">
    <property type="entry name" value="TPR_12"/>
    <property type="match status" value="2"/>
</dbReference>
<accession>A0AAU9SSB0</accession>
<evidence type="ECO:0000256" key="1">
    <source>
        <dbReference type="ARBA" id="ARBA00022737"/>
    </source>
</evidence>
<dbReference type="PANTHER" id="PTHR45641">
    <property type="entry name" value="TETRATRICOPEPTIDE REPEAT PROTEIN (AFU_ORTHOLOGUE AFUA_6G03870)"/>
    <property type="match status" value="1"/>
</dbReference>
<keyword evidence="2 3" id="KW-0802">TPR repeat</keyword>
<evidence type="ECO:0000313" key="5">
    <source>
        <dbReference type="EMBL" id="CAH2070158.1"/>
    </source>
</evidence>
<dbReference type="Pfam" id="PF13374">
    <property type="entry name" value="TPR_10"/>
    <property type="match status" value="1"/>
</dbReference>
<dbReference type="GO" id="GO:0009507">
    <property type="term" value="C:chloroplast"/>
    <property type="evidence" value="ECO:0007669"/>
    <property type="project" value="TreeGrafter"/>
</dbReference>
<evidence type="ECO:0000256" key="4">
    <source>
        <dbReference type="SAM" id="MobiDB-lite"/>
    </source>
</evidence>
<reference evidence="5 6" key="1">
    <citation type="submission" date="2022-03" db="EMBL/GenBank/DDBJ databases">
        <authorList>
            <person name="Nunn A."/>
            <person name="Chopra R."/>
            <person name="Nunn A."/>
            <person name="Contreras Garrido A."/>
        </authorList>
    </citation>
    <scope>NUCLEOTIDE SEQUENCE [LARGE SCALE GENOMIC DNA]</scope>
</reference>
<dbReference type="EMBL" id="OU466862">
    <property type="protein sequence ID" value="CAH2070158.1"/>
    <property type="molecule type" value="Genomic_DNA"/>
</dbReference>
<gene>
    <name evidence="5" type="ORF">TAV2_LOCUS22192</name>
</gene>
<dbReference type="InterPro" id="IPR011990">
    <property type="entry name" value="TPR-like_helical_dom_sf"/>
</dbReference>
<feature type="repeat" description="TPR" evidence="3">
    <location>
        <begin position="189"/>
        <end position="222"/>
    </location>
</feature>
<dbReference type="AlphaFoldDB" id="A0AAU9SSB0"/>